<organism evidence="3 4">
    <name type="scientific">Paenibacillus vini</name>
    <dbReference type="NCBI Taxonomy" id="1476024"/>
    <lineage>
        <taxon>Bacteria</taxon>
        <taxon>Bacillati</taxon>
        <taxon>Bacillota</taxon>
        <taxon>Bacilli</taxon>
        <taxon>Bacillales</taxon>
        <taxon>Paenibacillaceae</taxon>
        <taxon>Paenibacillus</taxon>
    </lineage>
</organism>
<protein>
    <submittedName>
        <fullName evidence="3">Sigma factor SigB regulation protein RsbQ</fullName>
    </submittedName>
</protein>
<gene>
    <name evidence="3" type="primary">rsbQ</name>
    <name evidence="3" type="ORF">J42TS3_15510</name>
</gene>
<dbReference type="SUPFAM" id="SSF53474">
    <property type="entry name" value="alpha/beta-Hydrolases"/>
    <property type="match status" value="1"/>
</dbReference>
<sequence>MAKDIMTRNQVKIKGNGEQPLIFGHGFGCDQNMWRYVSPAFEENFRVILFDFTGAGNSDITAYDPVKYSDLYGYAEDTLEICEALDLKNPIYVGHSVGATIGMLASIRKPEYFKDLILIGASPCYINDLPDYVGGFEREDIEELLGIMDQNFVQWAEVFAPIIMANGERPHLSGELKDSFCSMEPEIARQFARATFLSNHRNELPSVSAPSLILQCSEDAIAPLEVGAYMHDKIQDSVLKIMDATGHCPHMSHPEETISLISEYLELKGRVTVHGLF</sequence>
<comment type="similarity">
    <text evidence="1">Belongs to the AB hydrolase superfamily.</text>
</comment>
<keyword evidence="4" id="KW-1185">Reference proteome</keyword>
<dbReference type="EMBL" id="BOSL01000004">
    <property type="protein sequence ID" value="GIP52516.1"/>
    <property type="molecule type" value="Genomic_DNA"/>
</dbReference>
<feature type="domain" description="AB hydrolase-1" evidence="2">
    <location>
        <begin position="20"/>
        <end position="254"/>
    </location>
</feature>
<evidence type="ECO:0000259" key="2">
    <source>
        <dbReference type="Pfam" id="PF00561"/>
    </source>
</evidence>
<accession>A0ABQ4M942</accession>
<evidence type="ECO:0000313" key="3">
    <source>
        <dbReference type="EMBL" id="GIP52516.1"/>
    </source>
</evidence>
<evidence type="ECO:0000256" key="1">
    <source>
        <dbReference type="ARBA" id="ARBA00008645"/>
    </source>
</evidence>
<reference evidence="3 4" key="1">
    <citation type="submission" date="2021-03" db="EMBL/GenBank/DDBJ databases">
        <title>Antimicrobial resistance genes in bacteria isolated from Japanese honey, and their potential for conferring macrolide and lincosamide resistance in the American foulbrood pathogen Paenibacillus larvae.</title>
        <authorList>
            <person name="Okamoto M."/>
            <person name="Kumagai M."/>
            <person name="Kanamori H."/>
            <person name="Takamatsu D."/>
        </authorList>
    </citation>
    <scope>NUCLEOTIDE SEQUENCE [LARGE SCALE GENOMIC DNA]</scope>
    <source>
        <strain evidence="3 4">J42TS3</strain>
    </source>
</reference>
<dbReference type="InterPro" id="IPR000073">
    <property type="entry name" value="AB_hydrolase_1"/>
</dbReference>
<dbReference type="Pfam" id="PF00561">
    <property type="entry name" value="Abhydrolase_1"/>
    <property type="match status" value="1"/>
</dbReference>
<dbReference type="InterPro" id="IPR029058">
    <property type="entry name" value="AB_hydrolase_fold"/>
</dbReference>
<dbReference type="Proteomes" id="UP000679992">
    <property type="component" value="Unassembled WGS sequence"/>
</dbReference>
<dbReference type="Gene3D" id="3.40.50.1820">
    <property type="entry name" value="alpha/beta hydrolase"/>
    <property type="match status" value="1"/>
</dbReference>
<name>A0ABQ4M942_9BACL</name>
<dbReference type="PANTHER" id="PTHR43039">
    <property type="entry name" value="ESTERASE-RELATED"/>
    <property type="match status" value="1"/>
</dbReference>
<proteinExistence type="inferred from homology"/>
<dbReference type="RefSeq" id="WP_213654299.1">
    <property type="nucleotide sequence ID" value="NZ_BOSL01000004.1"/>
</dbReference>
<dbReference type="PRINTS" id="PR00111">
    <property type="entry name" value="ABHYDROLASE"/>
</dbReference>
<comment type="caution">
    <text evidence="3">The sequence shown here is derived from an EMBL/GenBank/DDBJ whole genome shotgun (WGS) entry which is preliminary data.</text>
</comment>
<evidence type="ECO:0000313" key="4">
    <source>
        <dbReference type="Proteomes" id="UP000679992"/>
    </source>
</evidence>